<dbReference type="PANTHER" id="PTHR44191:SF62">
    <property type="entry name" value="OS04G0341900 PROTEIN"/>
    <property type="match status" value="1"/>
</dbReference>
<evidence type="ECO:0000256" key="3">
    <source>
        <dbReference type="ARBA" id="ARBA00023125"/>
    </source>
</evidence>
<evidence type="ECO:0000259" key="11">
    <source>
        <dbReference type="PROSITE" id="PS51294"/>
    </source>
</evidence>
<dbReference type="GO" id="GO:0005634">
    <property type="term" value="C:nucleus"/>
    <property type="evidence" value="ECO:0007669"/>
    <property type="project" value="UniProtKB-SubCell"/>
</dbReference>
<dbReference type="GO" id="GO:0008270">
    <property type="term" value="F:zinc ion binding"/>
    <property type="evidence" value="ECO:0007669"/>
    <property type="project" value="UniProtKB-KW"/>
</dbReference>
<comment type="caution">
    <text evidence="12">The sequence shown here is derived from an EMBL/GenBank/DDBJ whole genome shotgun (WGS) entry which is preliminary data.</text>
</comment>
<keyword evidence="3" id="KW-0238">DNA-binding</keyword>
<dbReference type="InterPro" id="IPR006447">
    <property type="entry name" value="Myb_dom_plants"/>
</dbReference>
<feature type="domain" description="Myb-like" evidence="8">
    <location>
        <begin position="125"/>
        <end position="177"/>
    </location>
</feature>
<dbReference type="FunFam" id="1.10.10.60:FF:000009">
    <property type="entry name" value="transcription factor MYB1R1"/>
    <property type="match status" value="1"/>
</dbReference>
<accession>A0A498KD06</accession>
<dbReference type="GO" id="GO:0006355">
    <property type="term" value="P:regulation of DNA-templated transcription"/>
    <property type="evidence" value="ECO:0007669"/>
    <property type="project" value="UniProtKB-ARBA"/>
</dbReference>
<feature type="domain" description="SANT" evidence="10">
    <location>
        <begin position="133"/>
        <end position="181"/>
    </location>
</feature>
<evidence type="ECO:0000256" key="6">
    <source>
        <dbReference type="PROSITE-ProRule" id="PRU00047"/>
    </source>
</evidence>
<feature type="region of interest" description="Disordered" evidence="7">
    <location>
        <begin position="293"/>
        <end position="314"/>
    </location>
</feature>
<evidence type="ECO:0008006" key="14">
    <source>
        <dbReference type="Google" id="ProtNLM"/>
    </source>
</evidence>
<evidence type="ECO:0000313" key="13">
    <source>
        <dbReference type="Proteomes" id="UP000290289"/>
    </source>
</evidence>
<evidence type="ECO:0000256" key="2">
    <source>
        <dbReference type="ARBA" id="ARBA00023015"/>
    </source>
</evidence>
<keyword evidence="4" id="KW-0804">Transcription</keyword>
<gene>
    <name evidence="12" type="ORF">DVH24_018091</name>
</gene>
<keyword evidence="6" id="KW-0863">Zinc-finger</keyword>
<keyword evidence="6" id="KW-0479">Metal-binding</keyword>
<dbReference type="NCBIfam" id="TIGR01557">
    <property type="entry name" value="myb_SHAQKYF"/>
    <property type="match status" value="1"/>
</dbReference>
<dbReference type="CDD" id="cd00167">
    <property type="entry name" value="SANT"/>
    <property type="match status" value="1"/>
</dbReference>
<dbReference type="GO" id="GO:0003677">
    <property type="term" value="F:DNA binding"/>
    <property type="evidence" value="ECO:0007669"/>
    <property type="project" value="UniProtKB-KW"/>
</dbReference>
<dbReference type="AlphaFoldDB" id="A0A498KD06"/>
<dbReference type="GO" id="GO:0009739">
    <property type="term" value="P:response to gibberellin"/>
    <property type="evidence" value="ECO:0007669"/>
    <property type="project" value="TreeGrafter"/>
</dbReference>
<dbReference type="InterPro" id="IPR001878">
    <property type="entry name" value="Znf_CCHC"/>
</dbReference>
<evidence type="ECO:0000259" key="9">
    <source>
        <dbReference type="PROSITE" id="PS50158"/>
    </source>
</evidence>
<feature type="region of interest" description="Disordered" evidence="7">
    <location>
        <begin position="77"/>
        <end position="99"/>
    </location>
</feature>
<reference evidence="12 13" key="1">
    <citation type="submission" date="2018-10" db="EMBL/GenBank/DDBJ databases">
        <title>A high-quality apple genome assembly.</title>
        <authorList>
            <person name="Hu J."/>
        </authorList>
    </citation>
    <scope>NUCLEOTIDE SEQUENCE [LARGE SCALE GENOMIC DNA]</scope>
    <source>
        <strain evidence="13">cv. HFTH1</strain>
        <tissue evidence="12">Young leaf</tissue>
    </source>
</reference>
<dbReference type="PANTHER" id="PTHR44191">
    <property type="entry name" value="TRANSCRIPTION FACTOR KUA1"/>
    <property type="match status" value="1"/>
</dbReference>
<protein>
    <recommendedName>
        <fullName evidence="14">MYBR domain class transcription factor</fullName>
    </recommendedName>
</protein>
<dbReference type="SMART" id="SM00717">
    <property type="entry name" value="SANT"/>
    <property type="match status" value="1"/>
</dbReference>
<dbReference type="PROSITE" id="PS51294">
    <property type="entry name" value="HTH_MYB"/>
    <property type="match status" value="1"/>
</dbReference>
<evidence type="ECO:0000256" key="7">
    <source>
        <dbReference type="SAM" id="MobiDB-lite"/>
    </source>
</evidence>
<dbReference type="GO" id="GO:0009723">
    <property type="term" value="P:response to ethylene"/>
    <property type="evidence" value="ECO:0007669"/>
    <property type="project" value="TreeGrafter"/>
</dbReference>
<dbReference type="PROSITE" id="PS51293">
    <property type="entry name" value="SANT"/>
    <property type="match status" value="1"/>
</dbReference>
<dbReference type="PROSITE" id="PS50158">
    <property type="entry name" value="ZF_CCHC"/>
    <property type="match status" value="1"/>
</dbReference>
<evidence type="ECO:0000313" key="12">
    <source>
        <dbReference type="EMBL" id="RXI06049.1"/>
    </source>
</evidence>
<proteinExistence type="predicted"/>
<dbReference type="SUPFAM" id="SSF46689">
    <property type="entry name" value="Homeodomain-like"/>
    <property type="match status" value="1"/>
</dbReference>
<dbReference type="Gene3D" id="1.10.10.60">
    <property type="entry name" value="Homeodomain-like"/>
    <property type="match status" value="1"/>
</dbReference>
<dbReference type="Pfam" id="PF00249">
    <property type="entry name" value="Myb_DNA-binding"/>
    <property type="match status" value="1"/>
</dbReference>
<dbReference type="STRING" id="3750.A0A498KD06"/>
<sequence>MGRKCSHCGNIGHNSRTCANFRGTTSSTSFVGFRLFGVQLHHDHDHHIMMSSSNMNNNSANYHVSMPMKKSFSMDCLPTTTSSASSSSPSNSSLSPSRLSMDENICASDKASIGYLSDGLICRAQERKKGVPWTEEEHRTFLIGLEKLGKGDWRGISRNYVTTRTPTQVASHAQKYFLRQASLTKKKRRSSLFDMFGSSNNINMETDDPIPTQRDNIIRNNMAIDSSTVPLLEHSIAAKNLNLDHSQKPHSSSTTTRQLPVWIYELTDSQMKPNSSSSKASVVPDLELTLAAPTSPNVEQKNKSSPSPAGPLLNLGTINDYLARAIRGEPPQQHPKMDNSRNYIEKQWRSDLHH</sequence>
<feature type="domain" description="CCHC-type" evidence="9">
    <location>
        <begin position="3"/>
        <end position="18"/>
    </location>
</feature>
<feature type="domain" description="HTH myb-type" evidence="11">
    <location>
        <begin position="125"/>
        <end position="181"/>
    </location>
</feature>
<dbReference type="EMBL" id="RDQH01000328">
    <property type="protein sequence ID" value="RXI06049.1"/>
    <property type="molecule type" value="Genomic_DNA"/>
</dbReference>
<evidence type="ECO:0000256" key="5">
    <source>
        <dbReference type="ARBA" id="ARBA00023242"/>
    </source>
</evidence>
<evidence type="ECO:0000259" key="8">
    <source>
        <dbReference type="PROSITE" id="PS50090"/>
    </source>
</evidence>
<dbReference type="PROSITE" id="PS50090">
    <property type="entry name" value="MYB_LIKE"/>
    <property type="match status" value="1"/>
</dbReference>
<organism evidence="12 13">
    <name type="scientific">Malus domestica</name>
    <name type="common">Apple</name>
    <name type="synonym">Pyrus malus</name>
    <dbReference type="NCBI Taxonomy" id="3750"/>
    <lineage>
        <taxon>Eukaryota</taxon>
        <taxon>Viridiplantae</taxon>
        <taxon>Streptophyta</taxon>
        <taxon>Embryophyta</taxon>
        <taxon>Tracheophyta</taxon>
        <taxon>Spermatophyta</taxon>
        <taxon>Magnoliopsida</taxon>
        <taxon>eudicotyledons</taxon>
        <taxon>Gunneridae</taxon>
        <taxon>Pentapetalae</taxon>
        <taxon>rosids</taxon>
        <taxon>fabids</taxon>
        <taxon>Rosales</taxon>
        <taxon>Rosaceae</taxon>
        <taxon>Amygdaloideae</taxon>
        <taxon>Maleae</taxon>
        <taxon>Malus</taxon>
    </lineage>
</organism>
<dbReference type="InterPro" id="IPR017884">
    <property type="entry name" value="SANT_dom"/>
</dbReference>
<keyword evidence="6" id="KW-0862">Zinc</keyword>
<feature type="compositionally biased region" description="Polar residues" evidence="7">
    <location>
        <begin position="293"/>
        <end position="307"/>
    </location>
</feature>
<comment type="subcellular location">
    <subcellularLocation>
        <location evidence="1">Nucleus</location>
    </subcellularLocation>
</comment>
<keyword evidence="2" id="KW-0805">Transcription regulation</keyword>
<dbReference type="InterPro" id="IPR052245">
    <property type="entry name" value="Plant_Stress_Dev_TF"/>
</dbReference>
<evidence type="ECO:0000256" key="1">
    <source>
        <dbReference type="ARBA" id="ARBA00004123"/>
    </source>
</evidence>
<keyword evidence="5" id="KW-0539">Nucleus</keyword>
<evidence type="ECO:0000259" key="10">
    <source>
        <dbReference type="PROSITE" id="PS51293"/>
    </source>
</evidence>
<dbReference type="InterPro" id="IPR009057">
    <property type="entry name" value="Homeodomain-like_sf"/>
</dbReference>
<name>A0A498KD06_MALDO</name>
<evidence type="ECO:0000256" key="4">
    <source>
        <dbReference type="ARBA" id="ARBA00023163"/>
    </source>
</evidence>
<dbReference type="InterPro" id="IPR017930">
    <property type="entry name" value="Myb_dom"/>
</dbReference>
<dbReference type="Proteomes" id="UP000290289">
    <property type="component" value="Chromosome 2"/>
</dbReference>
<keyword evidence="13" id="KW-1185">Reference proteome</keyword>
<dbReference type="InterPro" id="IPR001005">
    <property type="entry name" value="SANT/Myb"/>
</dbReference>